<feature type="non-terminal residue" evidence="2">
    <location>
        <position position="278"/>
    </location>
</feature>
<dbReference type="EMBL" id="JACDQQ010002645">
    <property type="protein sequence ID" value="MBA0088721.1"/>
    <property type="molecule type" value="Genomic_DNA"/>
</dbReference>
<protein>
    <recommendedName>
        <fullName evidence="4">Histidine kinase</fullName>
    </recommendedName>
</protein>
<evidence type="ECO:0000313" key="2">
    <source>
        <dbReference type="EMBL" id="MBA0088721.1"/>
    </source>
</evidence>
<feature type="transmembrane region" description="Helical" evidence="1">
    <location>
        <begin position="211"/>
        <end position="231"/>
    </location>
</feature>
<name>A0A7V8NWF4_9BACT</name>
<evidence type="ECO:0000256" key="1">
    <source>
        <dbReference type="SAM" id="Phobius"/>
    </source>
</evidence>
<evidence type="ECO:0008006" key="4">
    <source>
        <dbReference type="Google" id="ProtNLM"/>
    </source>
</evidence>
<comment type="caution">
    <text evidence="2">The sequence shown here is derived from an EMBL/GenBank/DDBJ whole genome shotgun (WGS) entry which is preliminary data.</text>
</comment>
<evidence type="ECO:0000313" key="3">
    <source>
        <dbReference type="Proteomes" id="UP000567293"/>
    </source>
</evidence>
<keyword evidence="1" id="KW-0472">Membrane</keyword>
<proteinExistence type="predicted"/>
<keyword evidence="1" id="KW-0812">Transmembrane</keyword>
<keyword evidence="1" id="KW-1133">Transmembrane helix</keyword>
<dbReference type="Proteomes" id="UP000567293">
    <property type="component" value="Unassembled WGS sequence"/>
</dbReference>
<sequence>MHTNKPQPGGLSEKAPRPRFSEQRLSTVLLLAFGGLLALMLVAGVSALISLRQIHAVEQQVASRFLSRTQALSVFVISVHIYDDQLAKFLLGGQAVEPGEAGTEIAERAAKVHSALRSYPSDGGIRERQLLREIDESLSQQESISSAMLSLTPGDRRTRSPKFIEEQLLPRSLSILQVLQQIASLNGAELAKSNQDLLARFASLQSKLKSMLLAALTAGLLLSLLGSFYVLHLERQGRERYLALADSRLELEKLSARLLDIQEQERRSIARELHDEVG</sequence>
<dbReference type="AlphaFoldDB" id="A0A7V8NWF4"/>
<feature type="transmembrane region" description="Helical" evidence="1">
    <location>
        <begin position="28"/>
        <end position="49"/>
    </location>
</feature>
<gene>
    <name evidence="2" type="ORF">HRJ53_27340</name>
</gene>
<keyword evidence="3" id="KW-1185">Reference proteome</keyword>
<organism evidence="2 3">
    <name type="scientific">Candidatus Acidiferrum panamense</name>
    <dbReference type="NCBI Taxonomy" id="2741543"/>
    <lineage>
        <taxon>Bacteria</taxon>
        <taxon>Pseudomonadati</taxon>
        <taxon>Acidobacteriota</taxon>
        <taxon>Terriglobia</taxon>
        <taxon>Candidatus Acidiferrales</taxon>
        <taxon>Candidatus Acidiferrum</taxon>
    </lineage>
</organism>
<reference evidence="2" key="1">
    <citation type="submission" date="2020-06" db="EMBL/GenBank/DDBJ databases">
        <title>Legume-microbial interactions unlock mineral nutrients during tropical forest succession.</title>
        <authorList>
            <person name="Epihov D.Z."/>
        </authorList>
    </citation>
    <scope>NUCLEOTIDE SEQUENCE [LARGE SCALE GENOMIC DNA]</scope>
    <source>
        <strain evidence="2">Pan2503</strain>
    </source>
</reference>
<accession>A0A7V8NWF4</accession>